<dbReference type="InterPro" id="IPR027417">
    <property type="entry name" value="P-loop_NTPase"/>
</dbReference>
<dbReference type="GO" id="GO:0005886">
    <property type="term" value="C:plasma membrane"/>
    <property type="evidence" value="ECO:0007669"/>
    <property type="project" value="UniProtKB-SubCell"/>
</dbReference>
<dbReference type="PANTHER" id="PTHR43790:SF3">
    <property type="entry name" value="D-ALLOSE IMPORT ATP-BINDING PROTEIN ALSA-RELATED"/>
    <property type="match status" value="1"/>
</dbReference>
<keyword evidence="8" id="KW-1278">Translocase</keyword>
<dbReference type="PROSITE" id="PS50893">
    <property type="entry name" value="ABC_TRANSPORTER_2"/>
    <property type="match status" value="2"/>
</dbReference>
<gene>
    <name evidence="11" type="primary">rbsA</name>
    <name evidence="11" type="ORF">SPIROBIBN47_150030</name>
</gene>
<accession>A0A3P3XGR4</accession>
<dbReference type="InterPro" id="IPR003593">
    <property type="entry name" value="AAA+_ATPase"/>
</dbReference>
<keyword evidence="5" id="KW-0677">Repeat</keyword>
<dbReference type="PANTHER" id="PTHR43790">
    <property type="entry name" value="CARBOHYDRATE TRANSPORT ATP-BINDING PROTEIN MG119-RELATED"/>
    <property type="match status" value="1"/>
</dbReference>
<evidence type="ECO:0000256" key="1">
    <source>
        <dbReference type="ARBA" id="ARBA00004202"/>
    </source>
</evidence>
<evidence type="ECO:0000313" key="11">
    <source>
        <dbReference type="EMBL" id="SLM10522.1"/>
    </source>
</evidence>
<dbReference type="SMART" id="SM00382">
    <property type="entry name" value="AAA"/>
    <property type="match status" value="2"/>
</dbReference>
<dbReference type="InterPro" id="IPR017871">
    <property type="entry name" value="ABC_transporter-like_CS"/>
</dbReference>
<dbReference type="Pfam" id="PF00005">
    <property type="entry name" value="ABC_tran"/>
    <property type="match status" value="2"/>
</dbReference>
<keyword evidence="3" id="KW-1003">Cell membrane</keyword>
<dbReference type="GO" id="GO:0005524">
    <property type="term" value="F:ATP binding"/>
    <property type="evidence" value="ECO:0007669"/>
    <property type="project" value="UniProtKB-KW"/>
</dbReference>
<keyword evidence="9" id="KW-0472">Membrane</keyword>
<evidence type="ECO:0000256" key="8">
    <source>
        <dbReference type="ARBA" id="ARBA00022967"/>
    </source>
</evidence>
<keyword evidence="6" id="KW-0547">Nucleotide-binding</keyword>
<dbReference type="SUPFAM" id="SSF52540">
    <property type="entry name" value="P-loop containing nucleoside triphosphate hydrolases"/>
    <property type="match status" value="2"/>
</dbReference>
<organism evidence="11">
    <name type="scientific">uncultured spirochete</name>
    <dbReference type="NCBI Taxonomy" id="156406"/>
    <lineage>
        <taxon>Bacteria</taxon>
        <taxon>Pseudomonadati</taxon>
        <taxon>Spirochaetota</taxon>
        <taxon>Spirochaetia</taxon>
        <taxon>Spirochaetales</taxon>
        <taxon>environmental samples</taxon>
    </lineage>
</organism>
<comment type="subcellular location">
    <subcellularLocation>
        <location evidence="1">Cell membrane</location>
        <topology evidence="1">Peripheral membrane protein</topology>
    </subcellularLocation>
</comment>
<proteinExistence type="predicted"/>
<dbReference type="AlphaFoldDB" id="A0A3P3XGR4"/>
<dbReference type="FunFam" id="3.40.50.300:FF:000127">
    <property type="entry name" value="Ribose import ATP-binding protein RbsA"/>
    <property type="match status" value="1"/>
</dbReference>
<dbReference type="InterPro" id="IPR003439">
    <property type="entry name" value="ABC_transporter-like_ATP-bd"/>
</dbReference>
<evidence type="ECO:0000256" key="3">
    <source>
        <dbReference type="ARBA" id="ARBA00022475"/>
    </source>
</evidence>
<dbReference type="CDD" id="cd03215">
    <property type="entry name" value="ABC_Carb_Monos_II"/>
    <property type="match status" value="1"/>
</dbReference>
<evidence type="ECO:0000256" key="7">
    <source>
        <dbReference type="ARBA" id="ARBA00022840"/>
    </source>
</evidence>
<reference evidence="11" key="1">
    <citation type="submission" date="2017-02" db="EMBL/GenBank/DDBJ databases">
        <authorList>
            <person name="Regsiter A."/>
            <person name="William W."/>
        </authorList>
    </citation>
    <scope>NUCLEOTIDE SEQUENCE</scope>
    <source>
        <strain evidence="11">Bib</strain>
    </source>
</reference>
<feature type="domain" description="ABC transporter" evidence="10">
    <location>
        <begin position="254"/>
        <end position="496"/>
    </location>
</feature>
<name>A0A3P3XGR4_9SPIR</name>
<sequence length="497" mass="54798">MSEPLLALKHISKSFPGVKALDDIDFSVQKGEVVGLLGENGAGKSTLMKIISGVYTPDSGDIFWQDKKIKLKSIMDAQEKGIAIIFQELNNCPNLSALENLFLGHEIRTSANFVDFRAMKKKAKEIFSYLDVQIPLERPVGKLSVALQQMIEIGKALLADAKLIIMDEPTSSLTDKEVQKLFQIVKELKERGIAVIFISHKLEEVFIITDRIVVLRDGKHVGELKTSAATQDELVALMVGREMHSFFSKRTKEASDETILKIENFSGPPYIRGVSFYLRKGEILGLAGLIGAGRTELALLMIGAEQKTSGNMVLHGKEIDVRSPWQAIQHGIAYLSEDRKMKSLVLQMPVRANITMAIHSAVTGALGMLDRKKELEITNSFIRLLDIKTSGPEQTVNNLSGGNQQKVVLAKWLATKPSILILDEPTRGIDVHAKAEVHKIITDLADKGTSIILISSELPEIVALSDRVVVMHEGQVKSVLEKKDISQENIMSTVFSA</sequence>
<protein>
    <submittedName>
        <fullName evidence="11">Fused D-ribose transporter subunits of ABC superfamily: ATP-binding components</fullName>
    </submittedName>
</protein>
<dbReference type="InterPro" id="IPR050107">
    <property type="entry name" value="ABC_carbohydrate_import_ATPase"/>
</dbReference>
<evidence type="ECO:0000256" key="2">
    <source>
        <dbReference type="ARBA" id="ARBA00022448"/>
    </source>
</evidence>
<dbReference type="PROSITE" id="PS00211">
    <property type="entry name" value="ABC_TRANSPORTER_1"/>
    <property type="match status" value="1"/>
</dbReference>
<keyword evidence="2" id="KW-0813">Transport</keyword>
<dbReference type="GO" id="GO:0016887">
    <property type="term" value="F:ATP hydrolysis activity"/>
    <property type="evidence" value="ECO:0007669"/>
    <property type="project" value="InterPro"/>
</dbReference>
<dbReference type="EMBL" id="FWDM01000007">
    <property type="protein sequence ID" value="SLM10522.1"/>
    <property type="molecule type" value="Genomic_DNA"/>
</dbReference>
<evidence type="ECO:0000256" key="6">
    <source>
        <dbReference type="ARBA" id="ARBA00022741"/>
    </source>
</evidence>
<evidence type="ECO:0000256" key="9">
    <source>
        <dbReference type="ARBA" id="ARBA00023136"/>
    </source>
</evidence>
<keyword evidence="4" id="KW-0762">Sugar transport</keyword>
<evidence type="ECO:0000256" key="4">
    <source>
        <dbReference type="ARBA" id="ARBA00022597"/>
    </source>
</evidence>
<dbReference type="Gene3D" id="3.40.50.300">
    <property type="entry name" value="P-loop containing nucleotide triphosphate hydrolases"/>
    <property type="match status" value="2"/>
</dbReference>
<dbReference type="CDD" id="cd03216">
    <property type="entry name" value="ABC_Carb_Monos_I"/>
    <property type="match status" value="1"/>
</dbReference>
<feature type="domain" description="ABC transporter" evidence="10">
    <location>
        <begin position="6"/>
        <end position="242"/>
    </location>
</feature>
<evidence type="ECO:0000259" key="10">
    <source>
        <dbReference type="PROSITE" id="PS50893"/>
    </source>
</evidence>
<keyword evidence="7 11" id="KW-0067">ATP-binding</keyword>
<evidence type="ECO:0000256" key="5">
    <source>
        <dbReference type="ARBA" id="ARBA00022737"/>
    </source>
</evidence>